<gene>
    <name evidence="2" type="ORF">TRN7648_00436</name>
</gene>
<dbReference type="AlphaFoldDB" id="A0A0P1GGC5"/>
<evidence type="ECO:0000313" key="2">
    <source>
        <dbReference type="EMBL" id="CUH75432.1"/>
    </source>
</evidence>
<dbReference type="InterPro" id="IPR032466">
    <property type="entry name" value="Metal_Hydrolase"/>
</dbReference>
<evidence type="ECO:0000256" key="1">
    <source>
        <dbReference type="SAM" id="MobiDB-lite"/>
    </source>
</evidence>
<dbReference type="Gene3D" id="3.20.20.140">
    <property type="entry name" value="Metal-dependent hydrolases"/>
    <property type="match status" value="1"/>
</dbReference>
<dbReference type="SUPFAM" id="SSF51556">
    <property type="entry name" value="Metallo-dependent hydrolases"/>
    <property type="match status" value="1"/>
</dbReference>
<accession>A0A0P1GGC5</accession>
<feature type="region of interest" description="Disordered" evidence="1">
    <location>
        <begin position="172"/>
        <end position="199"/>
    </location>
</feature>
<keyword evidence="3" id="KW-1185">Reference proteome</keyword>
<protein>
    <submittedName>
        <fullName evidence="2">Putative metal-dependent hydrolase of the TIM-barrel fold protein</fullName>
    </submittedName>
</protein>
<dbReference type="STRING" id="441103.TRN7648_00436"/>
<proteinExistence type="predicted"/>
<feature type="compositionally biased region" description="Basic and acidic residues" evidence="1">
    <location>
        <begin position="172"/>
        <end position="190"/>
    </location>
</feature>
<dbReference type="OrthoDB" id="1407586at2"/>
<keyword evidence="2" id="KW-0378">Hydrolase</keyword>
<dbReference type="RefSeq" id="WP_058245990.1">
    <property type="nucleotide sequence ID" value="NZ_CYSE01000001.1"/>
</dbReference>
<evidence type="ECO:0000313" key="3">
    <source>
        <dbReference type="Proteomes" id="UP000054935"/>
    </source>
</evidence>
<dbReference type="GO" id="GO:0016787">
    <property type="term" value="F:hydrolase activity"/>
    <property type="evidence" value="ECO:0007669"/>
    <property type="project" value="UniProtKB-KW"/>
</dbReference>
<dbReference type="EMBL" id="CYSE01000001">
    <property type="protein sequence ID" value="CUH75432.1"/>
    <property type="molecule type" value="Genomic_DNA"/>
</dbReference>
<name>A0A0P1GGC5_9RHOB</name>
<sequence>MTKQYPFIDMHAHFFNGAYLPLHGILLSWDVKALLAKPAARLLQSLVFLSRFREASLVGDLRPDEQELVDAIQSGDPDLLMNSAVRRALKVIEDLSEGSLDDPSVFDHLRQISDAIRDMSRYFELDRHGVVPGTTIRKSLHGAQMDRDQLAQDLAEVLFHALPEIAEAAEHSSLMDHHASHAARSPHDDYPPSPEGSALIQKGLPVGQLGSTKQLLLFVISMLCSERTRLRLIRSDYAKGKPADGYDPEHLISLLPDLGSAYEEQHGKLLPPRVDAIQQMRRTVALAGESGGQIVPFGSVEPFSRDAHRSYWREKVEFGREMGITGFKIYPPSGFRAIDPALLPAGGRYGPDYITPIDPQHSDYYQTAQTFQNFSRINEVMEEILRYFSDNQLRLFTHCTPEGFEARTGLGVNADPAFWDMAMIQYEATDLWLCLGHGGGHTRWDWGGWTAQEADWPNTFAYKVVDMCRRYPNVYCDFGYLTDILGKSEAAQIRRDRMLERLEALLLDTETTAEHPYKFSDKVVFGTDWSMPHMIGETRAYLDAFLAFFDRSPALAARAPAFFHGNARRYLGMPAVG</sequence>
<dbReference type="Proteomes" id="UP000054935">
    <property type="component" value="Unassembled WGS sequence"/>
</dbReference>
<reference evidence="2 3" key="1">
    <citation type="submission" date="2015-09" db="EMBL/GenBank/DDBJ databases">
        <authorList>
            <consortium name="Swine Surveillance"/>
        </authorList>
    </citation>
    <scope>NUCLEOTIDE SEQUENCE [LARGE SCALE GENOMIC DNA]</scope>
    <source>
        <strain evidence="2 3">CECT 7648</strain>
    </source>
</reference>
<organism evidence="2 3">
    <name type="scientific">Tropicibacter naphthalenivorans</name>
    <dbReference type="NCBI Taxonomy" id="441103"/>
    <lineage>
        <taxon>Bacteria</taxon>
        <taxon>Pseudomonadati</taxon>
        <taxon>Pseudomonadota</taxon>
        <taxon>Alphaproteobacteria</taxon>
        <taxon>Rhodobacterales</taxon>
        <taxon>Roseobacteraceae</taxon>
        <taxon>Tropicibacter</taxon>
    </lineage>
</organism>